<proteinExistence type="predicted"/>
<name>A0A0V0GV43_SOLCH</name>
<accession>A0A0V0GV43</accession>
<dbReference type="InterPro" id="IPR003006">
    <property type="entry name" value="Ig/MHC_CS"/>
</dbReference>
<evidence type="ECO:0000313" key="1">
    <source>
        <dbReference type="EMBL" id="JAP11980.1"/>
    </source>
</evidence>
<organism evidence="1">
    <name type="scientific">Solanum chacoense</name>
    <name type="common">Chaco potato</name>
    <dbReference type="NCBI Taxonomy" id="4108"/>
    <lineage>
        <taxon>Eukaryota</taxon>
        <taxon>Viridiplantae</taxon>
        <taxon>Streptophyta</taxon>
        <taxon>Embryophyta</taxon>
        <taxon>Tracheophyta</taxon>
        <taxon>Spermatophyta</taxon>
        <taxon>Magnoliopsida</taxon>
        <taxon>eudicotyledons</taxon>
        <taxon>Gunneridae</taxon>
        <taxon>Pentapetalae</taxon>
        <taxon>asterids</taxon>
        <taxon>lamiids</taxon>
        <taxon>Solanales</taxon>
        <taxon>Solanaceae</taxon>
        <taxon>Solanoideae</taxon>
        <taxon>Solaneae</taxon>
        <taxon>Solanum</taxon>
    </lineage>
</organism>
<protein>
    <submittedName>
        <fullName evidence="1">Putative ovule protein</fullName>
    </submittedName>
</protein>
<reference evidence="1" key="1">
    <citation type="submission" date="2015-12" db="EMBL/GenBank/DDBJ databases">
        <title>Gene expression during late stages of embryo sac development: a critical building block for successful pollen-pistil interactions.</title>
        <authorList>
            <person name="Liu Y."/>
            <person name="Joly V."/>
            <person name="Sabar M."/>
            <person name="Matton D.P."/>
        </authorList>
    </citation>
    <scope>NUCLEOTIDE SEQUENCE</scope>
</reference>
<dbReference type="EMBL" id="GEDG01030351">
    <property type="protein sequence ID" value="JAP11980.1"/>
    <property type="molecule type" value="Transcribed_RNA"/>
</dbReference>
<dbReference type="PROSITE" id="PS00290">
    <property type="entry name" value="IG_MHC"/>
    <property type="match status" value="1"/>
</dbReference>
<dbReference type="AlphaFoldDB" id="A0A0V0GV43"/>
<sequence>MNQRVSVELFCKPFCRFCNLHILHESPFQFLSPLGCSKPIHHHHKVNLGQHYLYVLVYQVQHQNNFSCQAQHRGHQIV</sequence>